<evidence type="ECO:0000256" key="5">
    <source>
        <dbReference type="PROSITE-ProRule" id="PRU00244"/>
    </source>
</evidence>
<keyword evidence="5" id="KW-0472">Membrane</keyword>
<dbReference type="Pfam" id="PF00990">
    <property type="entry name" value="GGDEF"/>
    <property type="match status" value="1"/>
</dbReference>
<dbReference type="Gene3D" id="3.30.70.270">
    <property type="match status" value="1"/>
</dbReference>
<dbReference type="PROSITE" id="PS50883">
    <property type="entry name" value="EAL"/>
    <property type="match status" value="1"/>
</dbReference>
<feature type="domain" description="MHYT" evidence="8">
    <location>
        <begin position="5"/>
        <end position="204"/>
    </location>
</feature>
<feature type="transmembrane region" description="Helical" evidence="5">
    <location>
        <begin position="220"/>
        <end position="240"/>
    </location>
</feature>
<accession>A0A6C0U237</accession>
<keyword evidence="5" id="KW-1133">Transmembrane helix</keyword>
<dbReference type="SUPFAM" id="SSF55073">
    <property type="entry name" value="Nucleotide cyclase"/>
    <property type="match status" value="1"/>
</dbReference>
<dbReference type="PANTHER" id="PTHR44757">
    <property type="entry name" value="DIGUANYLATE CYCLASE DGCP"/>
    <property type="match status" value="1"/>
</dbReference>
<evidence type="ECO:0000313" key="9">
    <source>
        <dbReference type="EMBL" id="QIB65988.1"/>
    </source>
</evidence>
<dbReference type="AlphaFoldDB" id="A0A6C0U237"/>
<dbReference type="SUPFAM" id="SSF141868">
    <property type="entry name" value="EAL domain-like"/>
    <property type="match status" value="1"/>
</dbReference>
<feature type="transmembrane region" description="Helical" evidence="5">
    <location>
        <begin position="74"/>
        <end position="97"/>
    </location>
</feature>
<dbReference type="EC" id="3.1.4.52" evidence="2"/>
<evidence type="ECO:0000259" key="8">
    <source>
        <dbReference type="PROSITE" id="PS50924"/>
    </source>
</evidence>
<dbReference type="NCBIfam" id="TIGR00254">
    <property type="entry name" value="GGDEF"/>
    <property type="match status" value="1"/>
</dbReference>
<feature type="transmembrane region" description="Helical" evidence="5">
    <location>
        <begin position="137"/>
        <end position="161"/>
    </location>
</feature>
<evidence type="ECO:0000256" key="2">
    <source>
        <dbReference type="ARBA" id="ARBA00012282"/>
    </source>
</evidence>
<dbReference type="PROSITE" id="PS50887">
    <property type="entry name" value="GGDEF"/>
    <property type="match status" value="1"/>
</dbReference>
<evidence type="ECO:0000259" key="7">
    <source>
        <dbReference type="PROSITE" id="PS50887"/>
    </source>
</evidence>
<evidence type="ECO:0000256" key="1">
    <source>
        <dbReference type="ARBA" id="ARBA00001946"/>
    </source>
</evidence>
<feature type="domain" description="GGDEF" evidence="7">
    <location>
        <begin position="297"/>
        <end position="430"/>
    </location>
</feature>
<feature type="transmembrane region" description="Helical" evidence="5">
    <location>
        <begin position="104"/>
        <end position="125"/>
    </location>
</feature>
<feature type="transmembrane region" description="Helical" evidence="5">
    <location>
        <begin position="181"/>
        <end position="200"/>
    </location>
</feature>
<dbReference type="Gene3D" id="3.20.20.450">
    <property type="entry name" value="EAL domain"/>
    <property type="match status" value="1"/>
</dbReference>
<comment type="cofactor">
    <cofactor evidence="1">
        <name>Mg(2+)</name>
        <dbReference type="ChEBI" id="CHEBI:18420"/>
    </cofactor>
</comment>
<dbReference type="InterPro" id="IPR029787">
    <property type="entry name" value="Nucleotide_cyclase"/>
</dbReference>
<dbReference type="KEGG" id="kim:G3T16_11720"/>
<evidence type="ECO:0000313" key="10">
    <source>
        <dbReference type="Proteomes" id="UP000477680"/>
    </source>
</evidence>
<evidence type="ECO:0000256" key="4">
    <source>
        <dbReference type="ARBA" id="ARBA00051114"/>
    </source>
</evidence>
<dbReference type="SMART" id="SM00267">
    <property type="entry name" value="GGDEF"/>
    <property type="match status" value="1"/>
</dbReference>
<dbReference type="CDD" id="cd01948">
    <property type="entry name" value="EAL"/>
    <property type="match status" value="1"/>
</dbReference>
<dbReference type="GO" id="GO:0071111">
    <property type="term" value="F:cyclic-guanylate-specific phosphodiesterase activity"/>
    <property type="evidence" value="ECO:0007669"/>
    <property type="project" value="UniProtKB-EC"/>
</dbReference>
<dbReference type="GO" id="GO:0016020">
    <property type="term" value="C:membrane"/>
    <property type="evidence" value="ECO:0007669"/>
    <property type="project" value="UniProtKB-UniRule"/>
</dbReference>
<dbReference type="InterPro" id="IPR001633">
    <property type="entry name" value="EAL_dom"/>
</dbReference>
<dbReference type="PANTHER" id="PTHR44757:SF2">
    <property type="entry name" value="BIOFILM ARCHITECTURE MAINTENANCE PROTEIN MBAA"/>
    <property type="match status" value="1"/>
</dbReference>
<keyword evidence="5" id="KW-0812">Transmembrane</keyword>
<dbReference type="Pfam" id="PF00563">
    <property type="entry name" value="EAL"/>
    <property type="match status" value="1"/>
</dbReference>
<dbReference type="RefSeq" id="WP_163495425.1">
    <property type="nucleotide sequence ID" value="NZ_CP048711.1"/>
</dbReference>
<gene>
    <name evidence="9" type="ORF">G3T16_11720</name>
</gene>
<dbReference type="InterPro" id="IPR035919">
    <property type="entry name" value="EAL_sf"/>
</dbReference>
<dbReference type="InterPro" id="IPR043128">
    <property type="entry name" value="Rev_trsase/Diguanyl_cyclase"/>
</dbReference>
<dbReference type="Pfam" id="PF03707">
    <property type="entry name" value="MHYT"/>
    <property type="match status" value="2"/>
</dbReference>
<feature type="domain" description="EAL" evidence="6">
    <location>
        <begin position="439"/>
        <end position="694"/>
    </location>
</feature>
<sequence length="702" mass="76637">MTGIYSPLLVTLSCIIAIMASYTALDLAGRIRACKDAVAGRYWLTGGAFAMGTGIWAMHFIGMLAFMLPENLGYDISFTLLSMLAAVIASGIALAVVNTGELTLVRLLAGGLAMGTGICAMHYVGMAAMKMQPPISYSGPLVGASIFIAMSASVAALWIAFRVNPRSDSPAGRPPIWQRMAAAVMMGAAIAGVHYTGMAAARFPTVAQGTAASLMSAEQLATLVAVMSISVMLIAVLLSVHDKFQSQQTRYLTASLQAANEELQFMLLHDPLTRLPNRVLLEDRVSRIMARVKRSKLEFAFLYIDLDRFKSVNDLMGHHIGDAVIQAAAKRITETLREMDTVARVGGDEFMVVLGESENRQDFETVARRIGIALSDTFVIQGHEIRISASIGISIYPQHGTDIQQLMAHADAAMYYAKDVGKNNYQVFEAGMNIAVERRHRISRNLALAIGRTELTLAYQPKVAIASGGIVGVEALARWHDRELGIIGPEEFIPIAEDTGLILSLGEWVLCEACTQMKRWEAQGEERLQGISVNVSTYQLNHQNFVEVVKGVLEKTGLEAGRLELEVTESAVMQNPERACAILTELHQLGVKIAIDDFGTGYSNLSQLKRFPIDYLKIDQSFISGIATDIQNAALVKTIVAMAYNLNLEVIVEGVETEEQLAFVKNLGAHMYQGYLCSEPLSVEEFQQFLGRTGEKDKTQWR</sequence>
<organism evidence="9 10">
    <name type="scientific">Kineobactrum salinum</name>
    <dbReference type="NCBI Taxonomy" id="2708301"/>
    <lineage>
        <taxon>Bacteria</taxon>
        <taxon>Pseudomonadati</taxon>
        <taxon>Pseudomonadota</taxon>
        <taxon>Gammaproteobacteria</taxon>
        <taxon>Cellvibrionales</taxon>
        <taxon>Halieaceae</taxon>
        <taxon>Kineobactrum</taxon>
    </lineage>
</organism>
<feature type="transmembrane region" description="Helical" evidence="5">
    <location>
        <begin position="46"/>
        <end position="68"/>
    </location>
</feature>
<dbReference type="PROSITE" id="PS50924">
    <property type="entry name" value="MHYT"/>
    <property type="match status" value="1"/>
</dbReference>
<protein>
    <recommendedName>
        <fullName evidence="2">cyclic-guanylate-specific phosphodiesterase</fullName>
        <ecNumber evidence="2">3.1.4.52</ecNumber>
    </recommendedName>
</protein>
<comment type="catalytic activity">
    <reaction evidence="4">
        <text>3',3'-c-di-GMP + H2O = 5'-phosphoguanylyl(3'-&gt;5')guanosine + H(+)</text>
        <dbReference type="Rhea" id="RHEA:24902"/>
        <dbReference type="ChEBI" id="CHEBI:15377"/>
        <dbReference type="ChEBI" id="CHEBI:15378"/>
        <dbReference type="ChEBI" id="CHEBI:58754"/>
        <dbReference type="ChEBI" id="CHEBI:58805"/>
        <dbReference type="EC" id="3.1.4.52"/>
    </reaction>
    <physiologicalReaction direction="left-to-right" evidence="4">
        <dbReference type="Rhea" id="RHEA:24903"/>
    </physiologicalReaction>
</comment>
<dbReference type="FunFam" id="3.20.20.450:FF:000001">
    <property type="entry name" value="Cyclic di-GMP phosphodiesterase yahA"/>
    <property type="match status" value="1"/>
</dbReference>
<keyword evidence="10" id="KW-1185">Reference proteome</keyword>
<dbReference type="FunFam" id="3.30.70.270:FF:000001">
    <property type="entry name" value="Diguanylate cyclase domain protein"/>
    <property type="match status" value="1"/>
</dbReference>
<name>A0A6C0U237_9GAMM</name>
<evidence type="ECO:0000259" key="6">
    <source>
        <dbReference type="PROSITE" id="PS50883"/>
    </source>
</evidence>
<dbReference type="CDD" id="cd01949">
    <property type="entry name" value="GGDEF"/>
    <property type="match status" value="1"/>
</dbReference>
<dbReference type="InterPro" id="IPR005330">
    <property type="entry name" value="MHYT_dom"/>
</dbReference>
<keyword evidence="3" id="KW-0973">c-di-GMP</keyword>
<feature type="transmembrane region" description="Helical" evidence="5">
    <location>
        <begin position="6"/>
        <end position="25"/>
    </location>
</feature>
<dbReference type="SMART" id="SM00052">
    <property type="entry name" value="EAL"/>
    <property type="match status" value="1"/>
</dbReference>
<dbReference type="InterPro" id="IPR000160">
    <property type="entry name" value="GGDEF_dom"/>
</dbReference>
<dbReference type="EMBL" id="CP048711">
    <property type="protein sequence ID" value="QIB65988.1"/>
    <property type="molecule type" value="Genomic_DNA"/>
</dbReference>
<reference evidence="9 10" key="1">
    <citation type="submission" date="2020-02" db="EMBL/GenBank/DDBJ databases">
        <title>Genome sequencing for Kineobactrum sp. M2.</title>
        <authorList>
            <person name="Park S.-J."/>
        </authorList>
    </citation>
    <scope>NUCLEOTIDE SEQUENCE [LARGE SCALE GENOMIC DNA]</scope>
    <source>
        <strain evidence="9 10">M2</strain>
    </source>
</reference>
<dbReference type="Proteomes" id="UP000477680">
    <property type="component" value="Chromosome"/>
</dbReference>
<evidence type="ECO:0000256" key="3">
    <source>
        <dbReference type="ARBA" id="ARBA00022636"/>
    </source>
</evidence>
<dbReference type="InterPro" id="IPR052155">
    <property type="entry name" value="Biofilm_reg_signaling"/>
</dbReference>
<dbReference type="GO" id="GO:0071732">
    <property type="term" value="P:cellular response to nitric oxide"/>
    <property type="evidence" value="ECO:0007669"/>
    <property type="project" value="UniProtKB-ARBA"/>
</dbReference>
<proteinExistence type="predicted"/>